<comment type="caution">
    <text evidence="1">The sequence shown here is derived from an EMBL/GenBank/DDBJ whole genome shotgun (WGS) entry which is preliminary data.</text>
</comment>
<dbReference type="Proteomes" id="UP000596857">
    <property type="component" value="Unassembled WGS sequence"/>
</dbReference>
<dbReference type="RefSeq" id="WP_171718384.1">
    <property type="nucleotide sequence ID" value="NZ_WHOB01000058.1"/>
</dbReference>
<gene>
    <name evidence="1" type="ORF">GC101_18155</name>
</gene>
<accession>A0ABX1YID4</accession>
<evidence type="ECO:0000313" key="2">
    <source>
        <dbReference type="Proteomes" id="UP000596857"/>
    </source>
</evidence>
<protein>
    <submittedName>
        <fullName evidence="1">Uncharacterized protein</fullName>
    </submittedName>
</protein>
<organism evidence="1 2">
    <name type="scientific">Paenibacillus phytohabitans</name>
    <dbReference type="NCBI Taxonomy" id="2654978"/>
    <lineage>
        <taxon>Bacteria</taxon>
        <taxon>Bacillati</taxon>
        <taxon>Bacillota</taxon>
        <taxon>Bacilli</taxon>
        <taxon>Bacillales</taxon>
        <taxon>Paenibacillaceae</taxon>
        <taxon>Paenibacillus</taxon>
    </lineage>
</organism>
<evidence type="ECO:0000313" key="1">
    <source>
        <dbReference type="EMBL" id="NOU80787.1"/>
    </source>
</evidence>
<dbReference type="EMBL" id="WHOB01000058">
    <property type="protein sequence ID" value="NOU80787.1"/>
    <property type="molecule type" value="Genomic_DNA"/>
</dbReference>
<proteinExistence type="predicted"/>
<keyword evidence="2" id="KW-1185">Reference proteome</keyword>
<sequence length="70" mass="7246">MRGSEAAAVDILPVAGALRLATLPAADLPQLLPVLSWMPMSSSSTQLPAVQRSECGHWATCSGNCLALVN</sequence>
<name>A0ABX1YID4_9BACL</name>
<reference evidence="1 2" key="1">
    <citation type="submission" date="2019-10" db="EMBL/GenBank/DDBJ databases">
        <title>Description of Paenibacillus terricola sp. nov.</title>
        <authorList>
            <person name="Carlier A."/>
            <person name="Qi S."/>
        </authorList>
    </citation>
    <scope>NUCLEOTIDE SEQUENCE [LARGE SCALE GENOMIC DNA]</scope>
    <source>
        <strain evidence="1 2">LMG 31459</strain>
    </source>
</reference>